<organism evidence="2 3">
    <name type="scientific">Pseudofulvibacter geojedonensis</name>
    <dbReference type="NCBI Taxonomy" id="1123758"/>
    <lineage>
        <taxon>Bacteria</taxon>
        <taxon>Pseudomonadati</taxon>
        <taxon>Bacteroidota</taxon>
        <taxon>Flavobacteriia</taxon>
        <taxon>Flavobacteriales</taxon>
        <taxon>Flavobacteriaceae</taxon>
        <taxon>Pseudofulvibacter</taxon>
    </lineage>
</organism>
<evidence type="ECO:0000256" key="1">
    <source>
        <dbReference type="SAM" id="SignalP"/>
    </source>
</evidence>
<comment type="caution">
    <text evidence="2">The sequence shown here is derived from an EMBL/GenBank/DDBJ whole genome shotgun (WGS) entry which is preliminary data.</text>
</comment>
<dbReference type="RefSeq" id="WP_377715861.1">
    <property type="nucleotide sequence ID" value="NZ_JBHTJM010000009.1"/>
</dbReference>
<reference evidence="3" key="1">
    <citation type="journal article" date="2019" name="Int. J. Syst. Evol. Microbiol.">
        <title>The Global Catalogue of Microorganisms (GCM) 10K type strain sequencing project: providing services to taxonomists for standard genome sequencing and annotation.</title>
        <authorList>
            <consortium name="The Broad Institute Genomics Platform"/>
            <consortium name="The Broad Institute Genome Sequencing Center for Infectious Disease"/>
            <person name="Wu L."/>
            <person name="Ma J."/>
        </authorList>
    </citation>
    <scope>NUCLEOTIDE SEQUENCE [LARGE SCALE GENOMIC DNA]</scope>
    <source>
        <strain evidence="3">CCUG 62114</strain>
    </source>
</reference>
<feature type="chain" id="PRO_5046086647" description="Lipoprotein" evidence="1">
    <location>
        <begin position="22"/>
        <end position="178"/>
    </location>
</feature>
<gene>
    <name evidence="2" type="ORF">ACFQ1O_09875</name>
</gene>
<feature type="signal peptide" evidence="1">
    <location>
        <begin position="1"/>
        <end position="21"/>
    </location>
</feature>
<dbReference type="EMBL" id="JBHTJM010000009">
    <property type="protein sequence ID" value="MFD0964312.1"/>
    <property type="molecule type" value="Genomic_DNA"/>
</dbReference>
<evidence type="ECO:0000313" key="2">
    <source>
        <dbReference type="EMBL" id="MFD0964312.1"/>
    </source>
</evidence>
<evidence type="ECO:0008006" key="4">
    <source>
        <dbReference type="Google" id="ProtNLM"/>
    </source>
</evidence>
<accession>A0ABW3I3V6</accession>
<sequence length="178" mass="20431">MKKIAFFTLIAFLLFTSCSTGDDVLNIDDNLRSVEVDSEPKIIVFGMYYPRCETNLCVEVYQFNGKTLLEDVTNDKPSSNEFFKGIFKHQVTLPNIRLDLLRLYNELPLPTLNSITGHTIGFPGSHDQPIYYLEYNEDGNRQFWTIDSDLDNLPKELHSYVRLLGGLIDIVHQADTTF</sequence>
<name>A0ABW3I3V6_9FLAO</name>
<keyword evidence="3" id="KW-1185">Reference proteome</keyword>
<proteinExistence type="predicted"/>
<dbReference type="Proteomes" id="UP001596997">
    <property type="component" value="Unassembled WGS sequence"/>
</dbReference>
<keyword evidence="1" id="KW-0732">Signal</keyword>
<dbReference type="PROSITE" id="PS51257">
    <property type="entry name" value="PROKAR_LIPOPROTEIN"/>
    <property type="match status" value="1"/>
</dbReference>
<evidence type="ECO:0000313" key="3">
    <source>
        <dbReference type="Proteomes" id="UP001596997"/>
    </source>
</evidence>
<protein>
    <recommendedName>
        <fullName evidence="4">Lipoprotein</fullName>
    </recommendedName>
</protein>